<feature type="compositionally biased region" description="Basic residues" evidence="1">
    <location>
        <begin position="110"/>
        <end position="120"/>
    </location>
</feature>
<gene>
    <name evidence="2" type="ORF">Pyn_06432</name>
</gene>
<dbReference type="EMBL" id="PJQY01000549">
    <property type="protein sequence ID" value="PQQ10054.1"/>
    <property type="molecule type" value="Genomic_DNA"/>
</dbReference>
<comment type="caution">
    <text evidence="2">The sequence shown here is derived from an EMBL/GenBank/DDBJ whole genome shotgun (WGS) entry which is preliminary data.</text>
</comment>
<name>A0A314YXT0_PRUYE</name>
<keyword evidence="3" id="KW-1185">Reference proteome</keyword>
<organism evidence="2 3">
    <name type="scientific">Prunus yedoensis var. nudiflora</name>
    <dbReference type="NCBI Taxonomy" id="2094558"/>
    <lineage>
        <taxon>Eukaryota</taxon>
        <taxon>Viridiplantae</taxon>
        <taxon>Streptophyta</taxon>
        <taxon>Embryophyta</taxon>
        <taxon>Tracheophyta</taxon>
        <taxon>Spermatophyta</taxon>
        <taxon>Magnoliopsida</taxon>
        <taxon>eudicotyledons</taxon>
        <taxon>Gunneridae</taxon>
        <taxon>Pentapetalae</taxon>
        <taxon>rosids</taxon>
        <taxon>fabids</taxon>
        <taxon>Rosales</taxon>
        <taxon>Rosaceae</taxon>
        <taxon>Amygdaloideae</taxon>
        <taxon>Amygdaleae</taxon>
        <taxon>Prunus</taxon>
    </lineage>
</organism>
<evidence type="ECO:0000313" key="2">
    <source>
        <dbReference type="EMBL" id="PQQ10054.1"/>
    </source>
</evidence>
<evidence type="ECO:0000256" key="1">
    <source>
        <dbReference type="SAM" id="MobiDB-lite"/>
    </source>
</evidence>
<reference evidence="2 3" key="1">
    <citation type="submission" date="2018-02" db="EMBL/GenBank/DDBJ databases">
        <title>Draft genome of wild Prunus yedoensis var. nudiflora.</title>
        <authorList>
            <person name="Baek S."/>
            <person name="Kim J.-H."/>
            <person name="Choi K."/>
            <person name="Kim G.-B."/>
            <person name="Cho A."/>
            <person name="Jang H."/>
            <person name="Shin C.-H."/>
            <person name="Yu H.-J."/>
            <person name="Mun J.-H."/>
        </authorList>
    </citation>
    <scope>NUCLEOTIDE SEQUENCE [LARGE SCALE GENOMIC DNA]</scope>
    <source>
        <strain evidence="3">cv. Jeju island</strain>
        <tissue evidence="2">Leaf</tissue>
    </source>
</reference>
<proteinExistence type="predicted"/>
<feature type="region of interest" description="Disordered" evidence="1">
    <location>
        <begin position="110"/>
        <end position="130"/>
    </location>
</feature>
<protein>
    <submittedName>
        <fullName evidence="2">Uncharacterized protein</fullName>
    </submittedName>
</protein>
<evidence type="ECO:0000313" key="3">
    <source>
        <dbReference type="Proteomes" id="UP000250321"/>
    </source>
</evidence>
<feature type="compositionally biased region" description="Low complexity" evidence="1">
    <location>
        <begin position="121"/>
        <end position="130"/>
    </location>
</feature>
<dbReference type="Proteomes" id="UP000250321">
    <property type="component" value="Unassembled WGS sequence"/>
</dbReference>
<accession>A0A314YXT0</accession>
<dbReference type="AlphaFoldDB" id="A0A314YXT0"/>
<sequence>MAGGRTANVSTHSSTVSMVDGVASLSLAKEVIQAVTPTPPPAMENGISDTNKEVVVEEVSQEDTATVLLDPGRRVQLPAASSGEETIAFIAQNCDPFNFMPIIERTAGKVKGRGRGRPRRVGVVSASPSA</sequence>